<keyword evidence="2" id="KW-0808">Transferase</keyword>
<dbReference type="RefSeq" id="WP_092230140.1">
    <property type="nucleotide sequence ID" value="NZ_FNLL01000002.1"/>
</dbReference>
<organism evidence="2 3">
    <name type="scientific">Desulfobacula phenolica</name>
    <dbReference type="NCBI Taxonomy" id="90732"/>
    <lineage>
        <taxon>Bacteria</taxon>
        <taxon>Pseudomonadati</taxon>
        <taxon>Thermodesulfobacteriota</taxon>
        <taxon>Desulfobacteria</taxon>
        <taxon>Desulfobacterales</taxon>
        <taxon>Desulfobacteraceae</taxon>
        <taxon>Desulfobacula</taxon>
    </lineage>
</organism>
<dbReference type="AlphaFoldDB" id="A0A1H2DRW9"/>
<name>A0A1H2DRW9_9BACT</name>
<keyword evidence="3" id="KW-1185">Reference proteome</keyword>
<protein>
    <submittedName>
        <fullName evidence="2">Glycosyl transferases group 1</fullName>
    </submittedName>
</protein>
<proteinExistence type="predicted"/>
<evidence type="ECO:0000259" key="1">
    <source>
        <dbReference type="Pfam" id="PF13524"/>
    </source>
</evidence>
<gene>
    <name evidence="2" type="ORF">SAMN04487931_10231</name>
</gene>
<feature type="domain" description="Spore protein YkvP/CgeB glycosyl transferase-like" evidence="1">
    <location>
        <begin position="665"/>
        <end position="800"/>
    </location>
</feature>
<reference evidence="3" key="1">
    <citation type="submission" date="2016-10" db="EMBL/GenBank/DDBJ databases">
        <authorList>
            <person name="Varghese N."/>
            <person name="Submissions S."/>
        </authorList>
    </citation>
    <scope>NUCLEOTIDE SEQUENCE [LARGE SCALE GENOMIC DNA]</scope>
    <source>
        <strain evidence="3">DSM 3384</strain>
    </source>
</reference>
<dbReference type="InterPro" id="IPR055259">
    <property type="entry name" value="YkvP/CgeB_Glyco_trans-like"/>
</dbReference>
<evidence type="ECO:0000313" key="2">
    <source>
        <dbReference type="EMBL" id="SDT85501.1"/>
    </source>
</evidence>
<sequence length="808" mass="94043">MDKNTLDTPKTKNTLIADEKFWSLVSNQEFSDMIDWLSDQGVSEDKMGEILFEFAQQAIQQNSIIRARIILLFLMQALEDPTEMPPIQKLIGDTYFMESNYEQAREYYGKLPLTPGNIKLCFQTFIPRNEIEGLLLLRDKILARTMEEYHGQIHAIIDEIILQFTTKPEIAEANQNLYKQNMDCLKRIYPFSQNDNNHDHFFSCDLSQIPKADILKISDNFYAKHDNIWSKIFSSEYAKNIKPPKIEQLGNDIMIYSGSLESFSVFIDQIKTDNPEFIKKECRVIIDFSLLGQAIKIIDLAPLCDCDFVIRLIDKNYLKPQLTHLLLERKLPFAERIIYLSKDDPDYFSNHVNPIIIECEKKILNRIAKYEQLLPELFPDDYQSKVIKKIKAGQKLNVLLCTSRHTTYLQHSTRDIAAGFQQLGHNTFIQIEDEDSGMGNRIDVTIENLINFKPDIIFAINHFRYSTFPWFPKSIPFVIWIQDLMPHIRYADNPKLITDQDHIFSFSKYTFPDFFNNSAAFKKKTITYLPIPINNKTYRPLNKIEKKYDVIFISHIVANLNENTLFKFRKNNQNYNTGCSRDIQFLTQLAQKIAQMSLRELCHLYFGNEKIYKRIAIDVCRDISINYSDNLLKHFQVVDEKGETDFCRDLRMMIKIKPVKFLINNGIDVKVFGNHWDKLKGFERAAMGPVKNGAPLNKVLNQSKIVLNISPMASWHMRAADAIGSGSFTITFIDKLDDAPITDLLDKKTEMVEFDDEKDLLKKVRYYLKNKTQRNKIAEKAYNKATKKYSNQAHAKKILDTILYSGLT</sequence>
<dbReference type="Pfam" id="PF13524">
    <property type="entry name" value="Glyco_trans_1_2"/>
    <property type="match status" value="1"/>
</dbReference>
<dbReference type="EMBL" id="FNLL01000002">
    <property type="protein sequence ID" value="SDT85501.1"/>
    <property type="molecule type" value="Genomic_DNA"/>
</dbReference>
<dbReference type="Proteomes" id="UP000199608">
    <property type="component" value="Unassembled WGS sequence"/>
</dbReference>
<accession>A0A1H2DRW9</accession>
<evidence type="ECO:0000313" key="3">
    <source>
        <dbReference type="Proteomes" id="UP000199608"/>
    </source>
</evidence>
<dbReference type="GO" id="GO:0016740">
    <property type="term" value="F:transferase activity"/>
    <property type="evidence" value="ECO:0007669"/>
    <property type="project" value="UniProtKB-KW"/>
</dbReference>